<sequence>MNSLFKKKNNRFLIVFFALFSCILMSVAFIHQPVLTGDGREYLGMTISIKNHLSPELRSTDMVERDALEQKNNITFPLEKNYFGYFQSLKGEYYSYHFWFYSLINSFTYFVLDFFNINALKSFQITNCILFLLLLLKILKSPVINNKSKLMLCLITICSPVVFYLDWSHPEVFSYVLMSLGFLYLNEKKINFTMLFFSLAALQNPAISVLSLYLLISEFFKHRSQLMKDTKTRIDFIFLSLISTINIIPYIFYYLNFREFSLITKAGFSSLKFITFPKIWSLFFDLNFGIIVYTPVLLLFFIYLCFKGHKNVLILSVLLLFISIVNATQWNWNSGMMYINRYSLWYIPVLIFGCFRFIDKFDTKKTVLFSILYICTTGVVTAYCIKEHDFGNYLKLGPLAKMAVVGFPSMYNPEPEIILERIQGTEFLENTVFPMNIFGFDGELRKSIVRDQSSNYIGYINGRSKAALDRRILVSRVYLGNEDIFVNNIEAGFGEGWYSVEGDITAKWRWVASNSYLLVIGDNATHNISFDIKSFYKLRNASIYFNDEIIYQGQIPVDSAIKINHTVSTGQHSIIKIVSNDGSDKPSDLGYGLDKRDLSFSISSFKIE</sequence>
<feature type="transmembrane region" description="Helical" evidence="1">
    <location>
        <begin position="12"/>
        <end position="30"/>
    </location>
</feature>
<feature type="transmembrane region" description="Helical" evidence="1">
    <location>
        <begin position="366"/>
        <end position="383"/>
    </location>
</feature>
<feature type="transmembrane region" description="Helical" evidence="1">
    <location>
        <begin position="312"/>
        <end position="330"/>
    </location>
</feature>
<dbReference type="RefSeq" id="WP_341418205.1">
    <property type="nucleotide sequence ID" value="NZ_JBBPCC010000018.1"/>
</dbReference>
<accession>A0ABU9DQC7</accession>
<dbReference type="EMBL" id="JBBPCC010000018">
    <property type="protein sequence ID" value="MEK8131066.1"/>
    <property type="molecule type" value="Genomic_DNA"/>
</dbReference>
<feature type="transmembrane region" description="Helical" evidence="1">
    <location>
        <begin position="279"/>
        <end position="305"/>
    </location>
</feature>
<evidence type="ECO:0008006" key="4">
    <source>
        <dbReference type="Google" id="ProtNLM"/>
    </source>
</evidence>
<evidence type="ECO:0000256" key="1">
    <source>
        <dbReference type="SAM" id="Phobius"/>
    </source>
</evidence>
<comment type="caution">
    <text evidence="2">The sequence shown here is derived from an EMBL/GenBank/DDBJ whole genome shotgun (WGS) entry which is preliminary data.</text>
</comment>
<proteinExistence type="predicted"/>
<keyword evidence="3" id="KW-1185">Reference proteome</keyword>
<gene>
    <name evidence="2" type="ORF">WMW72_24490</name>
</gene>
<keyword evidence="1" id="KW-1133">Transmembrane helix</keyword>
<organism evidence="2 3">
    <name type="scientific">Paenibacillus filicis</name>
    <dbReference type="NCBI Taxonomy" id="669464"/>
    <lineage>
        <taxon>Bacteria</taxon>
        <taxon>Bacillati</taxon>
        <taxon>Bacillota</taxon>
        <taxon>Bacilli</taxon>
        <taxon>Bacillales</taxon>
        <taxon>Paenibacillaceae</taxon>
        <taxon>Paenibacillus</taxon>
    </lineage>
</organism>
<protein>
    <recommendedName>
        <fullName evidence="4">Glycosyltransferase RgtA/B/C/D-like domain-containing protein</fullName>
    </recommendedName>
</protein>
<feature type="transmembrane region" description="Helical" evidence="1">
    <location>
        <begin position="342"/>
        <end position="359"/>
    </location>
</feature>
<evidence type="ECO:0000313" key="2">
    <source>
        <dbReference type="EMBL" id="MEK8131066.1"/>
    </source>
</evidence>
<keyword evidence="1" id="KW-0812">Transmembrane</keyword>
<feature type="transmembrane region" description="Helical" evidence="1">
    <location>
        <begin position="151"/>
        <end position="170"/>
    </location>
</feature>
<feature type="transmembrane region" description="Helical" evidence="1">
    <location>
        <begin position="236"/>
        <end position="255"/>
    </location>
</feature>
<keyword evidence="1" id="KW-0472">Membrane</keyword>
<feature type="transmembrane region" description="Helical" evidence="1">
    <location>
        <begin position="98"/>
        <end position="117"/>
    </location>
</feature>
<name>A0ABU9DQC7_9BACL</name>
<feature type="transmembrane region" description="Helical" evidence="1">
    <location>
        <begin position="190"/>
        <end position="215"/>
    </location>
</feature>
<dbReference type="Proteomes" id="UP001469365">
    <property type="component" value="Unassembled WGS sequence"/>
</dbReference>
<dbReference type="PROSITE" id="PS51257">
    <property type="entry name" value="PROKAR_LIPOPROTEIN"/>
    <property type="match status" value="1"/>
</dbReference>
<evidence type="ECO:0000313" key="3">
    <source>
        <dbReference type="Proteomes" id="UP001469365"/>
    </source>
</evidence>
<reference evidence="2 3" key="1">
    <citation type="submission" date="2024-04" db="EMBL/GenBank/DDBJ databases">
        <title>draft genome sequnece of Paenibacillus filicis.</title>
        <authorList>
            <person name="Kim D.-U."/>
        </authorList>
    </citation>
    <scope>NUCLEOTIDE SEQUENCE [LARGE SCALE GENOMIC DNA]</scope>
    <source>
        <strain evidence="2 3">KACC14197</strain>
    </source>
</reference>